<gene>
    <name evidence="2" type="ORF">QBC36DRAFT_387489</name>
</gene>
<dbReference type="AlphaFoldDB" id="A0AAN6W744"/>
<feature type="compositionally biased region" description="Polar residues" evidence="1">
    <location>
        <begin position="10"/>
        <end position="40"/>
    </location>
</feature>
<reference evidence="2" key="2">
    <citation type="submission" date="2023-05" db="EMBL/GenBank/DDBJ databases">
        <authorList>
            <consortium name="Lawrence Berkeley National Laboratory"/>
            <person name="Steindorff A."/>
            <person name="Hensen N."/>
            <person name="Bonometti L."/>
            <person name="Westerberg I."/>
            <person name="Brannstrom I.O."/>
            <person name="Guillou S."/>
            <person name="Cros-Aarteil S."/>
            <person name="Calhoun S."/>
            <person name="Haridas S."/>
            <person name="Kuo A."/>
            <person name="Mondo S."/>
            <person name="Pangilinan J."/>
            <person name="Riley R."/>
            <person name="Labutti K."/>
            <person name="Andreopoulos B."/>
            <person name="Lipzen A."/>
            <person name="Chen C."/>
            <person name="Yanf M."/>
            <person name="Daum C."/>
            <person name="Ng V."/>
            <person name="Clum A."/>
            <person name="Ohm R."/>
            <person name="Martin F."/>
            <person name="Silar P."/>
            <person name="Natvig D."/>
            <person name="Lalanne C."/>
            <person name="Gautier V."/>
            <person name="Ament-Velasquez S.L."/>
            <person name="Kruys A."/>
            <person name="Hutchinson M.I."/>
            <person name="Powell A.J."/>
            <person name="Barry K."/>
            <person name="Miller A.N."/>
            <person name="Grigoriev I.V."/>
            <person name="Debuchy R."/>
            <person name="Gladieux P."/>
            <person name="Thoren M.H."/>
            <person name="Johannesson H."/>
        </authorList>
    </citation>
    <scope>NUCLEOTIDE SEQUENCE</scope>
    <source>
        <strain evidence="2">CBS 892.96</strain>
    </source>
</reference>
<feature type="region of interest" description="Disordered" evidence="1">
    <location>
        <begin position="1"/>
        <end position="43"/>
    </location>
</feature>
<keyword evidence="3" id="KW-1185">Reference proteome</keyword>
<name>A0AAN6W744_9PEZI</name>
<feature type="region of interest" description="Disordered" evidence="1">
    <location>
        <begin position="196"/>
        <end position="216"/>
    </location>
</feature>
<accession>A0AAN6W744</accession>
<sequence length="281" mass="30851">MVGESIPENGFQTPIGNKPENQPQNIVDSQFKTPTTSTGATPHLHAQAPYANAIFGTPSAIATPAFNRAVSVPGGPPSSFSSPFNQVPWPTQDIINVRTELLKALPFYKNIHATIESQPEVLSRLDVLHYLGINIHHPHIARPSGLGSLLAVWNQLARCSSKQIRDLKHGNTNLKNGINGLKKRVVDLEARSTLQPHQQGVGGAKEPTRFDGSESNKYSDRFKTEKDKICYILFFLGGDAFWEVTSAAEAIVNSDQGTDACVYKTGEQLLDYLTERYGKRD</sequence>
<evidence type="ECO:0000313" key="3">
    <source>
        <dbReference type="Proteomes" id="UP001302321"/>
    </source>
</evidence>
<organism evidence="2 3">
    <name type="scientific">Triangularia setosa</name>
    <dbReference type="NCBI Taxonomy" id="2587417"/>
    <lineage>
        <taxon>Eukaryota</taxon>
        <taxon>Fungi</taxon>
        <taxon>Dikarya</taxon>
        <taxon>Ascomycota</taxon>
        <taxon>Pezizomycotina</taxon>
        <taxon>Sordariomycetes</taxon>
        <taxon>Sordariomycetidae</taxon>
        <taxon>Sordariales</taxon>
        <taxon>Podosporaceae</taxon>
        <taxon>Triangularia</taxon>
    </lineage>
</organism>
<reference evidence="2" key="1">
    <citation type="journal article" date="2023" name="Mol. Phylogenet. Evol.">
        <title>Genome-scale phylogeny and comparative genomics of the fungal order Sordariales.</title>
        <authorList>
            <person name="Hensen N."/>
            <person name="Bonometti L."/>
            <person name="Westerberg I."/>
            <person name="Brannstrom I.O."/>
            <person name="Guillou S."/>
            <person name="Cros-Aarteil S."/>
            <person name="Calhoun S."/>
            <person name="Haridas S."/>
            <person name="Kuo A."/>
            <person name="Mondo S."/>
            <person name="Pangilinan J."/>
            <person name="Riley R."/>
            <person name="LaButti K."/>
            <person name="Andreopoulos B."/>
            <person name="Lipzen A."/>
            <person name="Chen C."/>
            <person name="Yan M."/>
            <person name="Daum C."/>
            <person name="Ng V."/>
            <person name="Clum A."/>
            <person name="Steindorff A."/>
            <person name="Ohm R.A."/>
            <person name="Martin F."/>
            <person name="Silar P."/>
            <person name="Natvig D.O."/>
            <person name="Lalanne C."/>
            <person name="Gautier V."/>
            <person name="Ament-Velasquez S.L."/>
            <person name="Kruys A."/>
            <person name="Hutchinson M.I."/>
            <person name="Powell A.J."/>
            <person name="Barry K."/>
            <person name="Miller A.N."/>
            <person name="Grigoriev I.V."/>
            <person name="Debuchy R."/>
            <person name="Gladieux P."/>
            <person name="Hiltunen Thoren M."/>
            <person name="Johannesson H."/>
        </authorList>
    </citation>
    <scope>NUCLEOTIDE SEQUENCE</scope>
    <source>
        <strain evidence="2">CBS 892.96</strain>
    </source>
</reference>
<evidence type="ECO:0000256" key="1">
    <source>
        <dbReference type="SAM" id="MobiDB-lite"/>
    </source>
</evidence>
<proteinExistence type="predicted"/>
<evidence type="ECO:0000313" key="2">
    <source>
        <dbReference type="EMBL" id="KAK4176411.1"/>
    </source>
</evidence>
<dbReference type="EMBL" id="MU866198">
    <property type="protein sequence ID" value="KAK4176411.1"/>
    <property type="molecule type" value="Genomic_DNA"/>
</dbReference>
<feature type="compositionally biased region" description="Basic and acidic residues" evidence="1">
    <location>
        <begin position="206"/>
        <end position="216"/>
    </location>
</feature>
<comment type="caution">
    <text evidence="2">The sequence shown here is derived from an EMBL/GenBank/DDBJ whole genome shotgun (WGS) entry which is preliminary data.</text>
</comment>
<protein>
    <submittedName>
        <fullName evidence="2">Uncharacterized protein</fullName>
    </submittedName>
</protein>
<dbReference type="Proteomes" id="UP001302321">
    <property type="component" value="Unassembled WGS sequence"/>
</dbReference>